<accession>A0A0E9PCC0</accession>
<sequence length="33" mass="3922">MTQRISNFERKYQSTKAHESGEISHSHRRGSYI</sequence>
<evidence type="ECO:0000313" key="2">
    <source>
        <dbReference type="EMBL" id="JAH01912.1"/>
    </source>
</evidence>
<dbReference type="AlphaFoldDB" id="A0A0E9PCC0"/>
<organism evidence="2">
    <name type="scientific">Anguilla anguilla</name>
    <name type="common">European freshwater eel</name>
    <name type="synonym">Muraena anguilla</name>
    <dbReference type="NCBI Taxonomy" id="7936"/>
    <lineage>
        <taxon>Eukaryota</taxon>
        <taxon>Metazoa</taxon>
        <taxon>Chordata</taxon>
        <taxon>Craniata</taxon>
        <taxon>Vertebrata</taxon>
        <taxon>Euteleostomi</taxon>
        <taxon>Actinopterygii</taxon>
        <taxon>Neopterygii</taxon>
        <taxon>Teleostei</taxon>
        <taxon>Anguilliformes</taxon>
        <taxon>Anguillidae</taxon>
        <taxon>Anguilla</taxon>
    </lineage>
</organism>
<evidence type="ECO:0000256" key="1">
    <source>
        <dbReference type="SAM" id="MobiDB-lite"/>
    </source>
</evidence>
<protein>
    <submittedName>
        <fullName evidence="2">Uncharacterized protein</fullName>
    </submittedName>
</protein>
<feature type="compositionally biased region" description="Basic and acidic residues" evidence="1">
    <location>
        <begin position="7"/>
        <end position="25"/>
    </location>
</feature>
<reference evidence="2" key="2">
    <citation type="journal article" date="2015" name="Fish Shellfish Immunol.">
        <title>Early steps in the European eel (Anguilla anguilla)-Vibrio vulnificus interaction in the gills: Role of the RtxA13 toxin.</title>
        <authorList>
            <person name="Callol A."/>
            <person name="Pajuelo D."/>
            <person name="Ebbesson L."/>
            <person name="Teles M."/>
            <person name="MacKenzie S."/>
            <person name="Amaro C."/>
        </authorList>
    </citation>
    <scope>NUCLEOTIDE SEQUENCE</scope>
</reference>
<name>A0A0E9PCC0_ANGAN</name>
<reference evidence="2" key="1">
    <citation type="submission" date="2014-11" db="EMBL/GenBank/DDBJ databases">
        <authorList>
            <person name="Amaro Gonzalez C."/>
        </authorList>
    </citation>
    <scope>NUCLEOTIDE SEQUENCE</scope>
</reference>
<dbReference type="EMBL" id="GBXM01106665">
    <property type="protein sequence ID" value="JAH01912.1"/>
    <property type="molecule type" value="Transcribed_RNA"/>
</dbReference>
<feature type="region of interest" description="Disordered" evidence="1">
    <location>
        <begin position="1"/>
        <end position="33"/>
    </location>
</feature>
<proteinExistence type="predicted"/>